<dbReference type="EMBL" id="KQ987532">
    <property type="protein sequence ID" value="KZV57132.1"/>
    <property type="molecule type" value="Genomic_DNA"/>
</dbReference>
<feature type="region of interest" description="Disordered" evidence="2">
    <location>
        <begin position="1"/>
        <end position="30"/>
    </location>
</feature>
<feature type="region of interest" description="Disordered" evidence="2">
    <location>
        <begin position="747"/>
        <end position="815"/>
    </location>
</feature>
<name>A0A2Z7DBW7_9LAMI</name>
<protein>
    <submittedName>
        <fullName evidence="3">Uncharacterized protein</fullName>
    </submittedName>
</protein>
<feature type="compositionally biased region" description="Polar residues" evidence="2">
    <location>
        <begin position="796"/>
        <end position="815"/>
    </location>
</feature>
<feature type="compositionally biased region" description="Low complexity" evidence="2">
    <location>
        <begin position="685"/>
        <end position="704"/>
    </location>
</feature>
<evidence type="ECO:0000256" key="1">
    <source>
        <dbReference type="SAM" id="Coils"/>
    </source>
</evidence>
<sequence length="815" mass="91776">MAAPLLSSKASRRRPPPKRRRPPPPHVDRTCSDHYLEEFPSVLISSGLLVQADEGTFLPIMDLIRRNLPPPTVKSQSPCDSGWSQAPVASEDMVTPTTKQDNGFAPQICALLKGAPDLTVGEAKTFPPLKILTAKTVGTYVAKNKNITSEEETDEPQVEKMVEKAVAKRIQAPAVAEPTEKKKRTTMGRAAPTEKSFALVPVATEAEPISIVPAASPSARRRRASKRKFVLQESDKEVSVEEIVSKVIAAEMEIEEMESRIDVSSITNYDEVISFKVLSNEEGPLLETPLSKVLERTETTLSDEESISIGDILKQILEAMMLPSIMAEEPTKIKFGHGIQIRERDWYKASLPQIYAADKGKEPLVDKEEIKGHPVKEMFTLICADIEFLVQIREAVIEEIVSFFHSFSLRRLAVLDSVSDIAAKEDHMLQLLSALVEVARISLGARLSDRNIFEYTTEDKKKANLVNVARDILYKTLDKNMFNKIKICATTKEIWEKLTQICEGPQREEGPYMIRGPIEKMIEKYLLQRRETRTGRIQTRRLHLAAPHPVIVSQKRFTTKRPTKLRMMRYFYFSNIEFTREDFINTLNEMVHEYRKLSQTFEEVKAENNGLKNSTVESSTAQLEDTDSLKTELSKLMIENESLRNKYCELTSENERLNHVMSSWTKSSVSLGKLHETQNPLNAKSGLGFSVGESSSGETSTQSDLSYDKFKKMNLVKASVAHDTCESVKYDDQISPKLNYKGKAGIAYTRPENNKPSWLKKRLDKDKAKSGSKSSIPNQQRRGSTKAKSIWVKVQPQRNLNDQSAKKSCQASCST</sequence>
<feature type="coiled-coil region" evidence="1">
    <location>
        <begin position="587"/>
        <end position="646"/>
    </location>
</feature>
<keyword evidence="4" id="KW-1185">Reference proteome</keyword>
<evidence type="ECO:0000313" key="4">
    <source>
        <dbReference type="Proteomes" id="UP000250235"/>
    </source>
</evidence>
<proteinExistence type="predicted"/>
<accession>A0A2Z7DBW7</accession>
<gene>
    <name evidence="3" type="ORF">F511_42014</name>
</gene>
<feature type="compositionally biased region" description="Basic residues" evidence="2">
    <location>
        <begin position="10"/>
        <end position="23"/>
    </location>
</feature>
<evidence type="ECO:0000256" key="2">
    <source>
        <dbReference type="SAM" id="MobiDB-lite"/>
    </source>
</evidence>
<dbReference type="Proteomes" id="UP000250235">
    <property type="component" value="Unassembled WGS sequence"/>
</dbReference>
<keyword evidence="1" id="KW-0175">Coiled coil</keyword>
<reference evidence="3 4" key="1">
    <citation type="journal article" date="2015" name="Proc. Natl. Acad. Sci. U.S.A.">
        <title>The resurrection genome of Boea hygrometrica: A blueprint for survival of dehydration.</title>
        <authorList>
            <person name="Xiao L."/>
            <person name="Yang G."/>
            <person name="Zhang L."/>
            <person name="Yang X."/>
            <person name="Zhao S."/>
            <person name="Ji Z."/>
            <person name="Zhou Q."/>
            <person name="Hu M."/>
            <person name="Wang Y."/>
            <person name="Chen M."/>
            <person name="Xu Y."/>
            <person name="Jin H."/>
            <person name="Xiao X."/>
            <person name="Hu G."/>
            <person name="Bao F."/>
            <person name="Hu Y."/>
            <person name="Wan P."/>
            <person name="Li L."/>
            <person name="Deng X."/>
            <person name="Kuang T."/>
            <person name="Xiang C."/>
            <person name="Zhu J.K."/>
            <person name="Oliver M.J."/>
            <person name="He Y."/>
        </authorList>
    </citation>
    <scope>NUCLEOTIDE SEQUENCE [LARGE SCALE GENOMIC DNA]</scope>
    <source>
        <strain evidence="4">cv. XS01</strain>
    </source>
</reference>
<organism evidence="3 4">
    <name type="scientific">Dorcoceras hygrometricum</name>
    <dbReference type="NCBI Taxonomy" id="472368"/>
    <lineage>
        <taxon>Eukaryota</taxon>
        <taxon>Viridiplantae</taxon>
        <taxon>Streptophyta</taxon>
        <taxon>Embryophyta</taxon>
        <taxon>Tracheophyta</taxon>
        <taxon>Spermatophyta</taxon>
        <taxon>Magnoliopsida</taxon>
        <taxon>eudicotyledons</taxon>
        <taxon>Gunneridae</taxon>
        <taxon>Pentapetalae</taxon>
        <taxon>asterids</taxon>
        <taxon>lamiids</taxon>
        <taxon>Lamiales</taxon>
        <taxon>Gesneriaceae</taxon>
        <taxon>Didymocarpoideae</taxon>
        <taxon>Trichosporeae</taxon>
        <taxon>Loxocarpinae</taxon>
        <taxon>Dorcoceras</taxon>
    </lineage>
</organism>
<feature type="region of interest" description="Disordered" evidence="2">
    <location>
        <begin position="682"/>
        <end position="704"/>
    </location>
</feature>
<evidence type="ECO:0000313" key="3">
    <source>
        <dbReference type="EMBL" id="KZV57132.1"/>
    </source>
</evidence>
<dbReference type="AlphaFoldDB" id="A0A2Z7DBW7"/>